<keyword evidence="11" id="KW-1185">Reference proteome</keyword>
<dbReference type="GO" id="GO:0005739">
    <property type="term" value="C:mitochondrion"/>
    <property type="evidence" value="ECO:0007669"/>
    <property type="project" value="TreeGrafter"/>
</dbReference>
<sequence>MKDSYLMLESFKVYTTNWLLLLLYKHTVVNLQVDHICLTRVCSETAGGLPGLLLSLAGIKNGSPESTEHVDIWGPPNLDLLVNAMKNFVPHATMVKAHIIPRSDNVMVHGNGAALASSLHAEELQAEGKFKAVSISAILLTPTHLDGSHFSSNDTSIVYICNLHDIRGEFDPRKAKACGLKKGRKLGQLQNGISVKSDLLDIEVCSTLIRTTLYTSFLQFLCL</sequence>
<evidence type="ECO:0000256" key="9">
    <source>
        <dbReference type="ARBA" id="ARBA00022801"/>
    </source>
</evidence>
<organism evidence="11 12">
    <name type="scientific">Nicotiana sylvestris</name>
    <name type="common">Wood tobacco</name>
    <name type="synonym">South American tobacco</name>
    <dbReference type="NCBI Taxonomy" id="4096"/>
    <lineage>
        <taxon>Eukaryota</taxon>
        <taxon>Viridiplantae</taxon>
        <taxon>Streptophyta</taxon>
        <taxon>Embryophyta</taxon>
        <taxon>Tracheophyta</taxon>
        <taxon>Spermatophyta</taxon>
        <taxon>Magnoliopsida</taxon>
        <taxon>eudicotyledons</taxon>
        <taxon>Gunneridae</taxon>
        <taxon>Pentapetalae</taxon>
        <taxon>asterids</taxon>
        <taxon>lamiids</taxon>
        <taxon>Solanales</taxon>
        <taxon>Solanaceae</taxon>
        <taxon>Nicotianoideae</taxon>
        <taxon>Nicotianeae</taxon>
        <taxon>Nicotiana</taxon>
    </lineage>
</organism>
<keyword evidence="8" id="KW-0255">Endonuclease</keyword>
<accession>A0A1U7YHM3</accession>
<feature type="non-terminal residue" evidence="12">
    <location>
        <position position="223"/>
    </location>
</feature>
<evidence type="ECO:0000313" key="11">
    <source>
        <dbReference type="Proteomes" id="UP000189701"/>
    </source>
</evidence>
<dbReference type="GO" id="GO:0046872">
    <property type="term" value="F:metal ion binding"/>
    <property type="evidence" value="ECO:0007669"/>
    <property type="project" value="UniProtKB-KW"/>
</dbReference>
<reference evidence="12" key="2">
    <citation type="submission" date="2025-08" db="UniProtKB">
        <authorList>
            <consortium name="RefSeq"/>
        </authorList>
    </citation>
    <scope>IDENTIFICATION</scope>
    <source>
        <tissue evidence="12">Leaf</tissue>
    </source>
</reference>
<dbReference type="GO" id="GO:1990180">
    <property type="term" value="P:mitochondrial tRNA 3'-end processing"/>
    <property type="evidence" value="ECO:0007669"/>
    <property type="project" value="TreeGrafter"/>
</dbReference>
<dbReference type="eggNOG" id="KOG2121">
    <property type="taxonomic scope" value="Eukaryota"/>
</dbReference>
<keyword evidence="6" id="KW-0540">Nuclease</keyword>
<dbReference type="GO" id="GO:0042781">
    <property type="term" value="F:3'-tRNA processing endoribonuclease activity"/>
    <property type="evidence" value="ECO:0007669"/>
    <property type="project" value="UniProtKB-EC"/>
</dbReference>
<evidence type="ECO:0000256" key="4">
    <source>
        <dbReference type="ARBA" id="ARBA00012477"/>
    </source>
</evidence>
<evidence type="ECO:0000256" key="7">
    <source>
        <dbReference type="ARBA" id="ARBA00022723"/>
    </source>
</evidence>
<dbReference type="RefSeq" id="XP_009798325.1">
    <property type="nucleotide sequence ID" value="XM_009800023.1"/>
</dbReference>
<evidence type="ECO:0000256" key="2">
    <source>
        <dbReference type="ARBA" id="ARBA00001947"/>
    </source>
</evidence>
<dbReference type="SUPFAM" id="SSF56281">
    <property type="entry name" value="Metallo-hydrolase/oxidoreductase"/>
    <property type="match status" value="1"/>
</dbReference>
<dbReference type="Gene3D" id="3.60.15.10">
    <property type="entry name" value="Ribonuclease Z/Hydroxyacylglutathione hydrolase-like"/>
    <property type="match status" value="1"/>
</dbReference>
<dbReference type="Proteomes" id="UP000189701">
    <property type="component" value="Unplaced"/>
</dbReference>
<dbReference type="EC" id="3.1.26.11" evidence="4"/>
<gene>
    <name evidence="12" type="primary">LOC104244573</name>
</gene>
<comment type="similarity">
    <text evidence="3">Belongs to the RNase Z family.</text>
</comment>
<dbReference type="PANTHER" id="PTHR12553:SF66">
    <property type="entry name" value="RIBONUCLEASE Z"/>
    <property type="match status" value="1"/>
</dbReference>
<dbReference type="PANTHER" id="PTHR12553">
    <property type="entry name" value="ZINC PHOSPHODIESTERASE ELAC PROTEIN 2"/>
    <property type="match status" value="1"/>
</dbReference>
<proteinExistence type="inferred from homology"/>
<name>A0A1U7YHM3_NICSY</name>
<protein>
    <recommendedName>
        <fullName evidence="4">ribonuclease Z</fullName>
        <ecNumber evidence="4">3.1.26.11</ecNumber>
    </recommendedName>
</protein>
<evidence type="ECO:0000256" key="1">
    <source>
        <dbReference type="ARBA" id="ARBA00000402"/>
    </source>
</evidence>
<evidence type="ECO:0000313" key="12">
    <source>
        <dbReference type="RefSeq" id="XP_009798325.1"/>
    </source>
</evidence>
<keyword evidence="5" id="KW-0819">tRNA processing</keyword>
<evidence type="ECO:0000256" key="8">
    <source>
        <dbReference type="ARBA" id="ARBA00022759"/>
    </source>
</evidence>
<evidence type="ECO:0000256" key="3">
    <source>
        <dbReference type="ARBA" id="ARBA00007823"/>
    </source>
</evidence>
<dbReference type="InterPro" id="IPR036866">
    <property type="entry name" value="RibonucZ/Hydroxyglut_hydro"/>
</dbReference>
<comment type="catalytic activity">
    <reaction evidence="1">
        <text>Endonucleolytic cleavage of RNA, removing extra 3' nucleotides from tRNA precursor, generating 3' termini of tRNAs. A 3'-hydroxy group is left at the tRNA terminus and a 5'-phosphoryl group is left at the trailer molecule.</text>
        <dbReference type="EC" id="3.1.26.11"/>
    </reaction>
</comment>
<dbReference type="AlphaFoldDB" id="A0A1U7YHM3"/>
<dbReference type="InterPro" id="IPR047151">
    <property type="entry name" value="RNZ2-like"/>
</dbReference>
<evidence type="ECO:0000256" key="5">
    <source>
        <dbReference type="ARBA" id="ARBA00022694"/>
    </source>
</evidence>
<keyword evidence="10" id="KW-0862">Zinc</keyword>
<keyword evidence="7" id="KW-0479">Metal-binding</keyword>
<evidence type="ECO:0000256" key="10">
    <source>
        <dbReference type="ARBA" id="ARBA00022833"/>
    </source>
</evidence>
<keyword evidence="9" id="KW-0378">Hydrolase</keyword>
<dbReference type="STRING" id="4096.A0A1U7YHM3"/>
<evidence type="ECO:0000256" key="6">
    <source>
        <dbReference type="ARBA" id="ARBA00022722"/>
    </source>
</evidence>
<comment type="cofactor">
    <cofactor evidence="2">
        <name>Zn(2+)</name>
        <dbReference type="ChEBI" id="CHEBI:29105"/>
    </cofactor>
</comment>
<reference evidence="11" key="1">
    <citation type="journal article" date="2013" name="Genome Biol.">
        <title>Reference genomes and transcriptomes of Nicotiana sylvestris and Nicotiana tomentosiformis.</title>
        <authorList>
            <person name="Sierro N."/>
            <person name="Battey J.N."/>
            <person name="Ouadi S."/>
            <person name="Bovet L."/>
            <person name="Goepfert S."/>
            <person name="Bakaher N."/>
            <person name="Peitsch M.C."/>
            <person name="Ivanov N.V."/>
        </authorList>
    </citation>
    <scope>NUCLEOTIDE SEQUENCE [LARGE SCALE GENOMIC DNA]</scope>
</reference>